<comment type="caution">
    <text evidence="1">The sequence shown here is derived from an EMBL/GenBank/DDBJ whole genome shotgun (WGS) entry which is preliminary data.</text>
</comment>
<gene>
    <name evidence="1" type="ORF">C1645_730786</name>
</gene>
<dbReference type="OrthoDB" id="2429297at2759"/>
<dbReference type="Proteomes" id="UP000265703">
    <property type="component" value="Unassembled WGS sequence"/>
</dbReference>
<proteinExistence type="predicted"/>
<protein>
    <submittedName>
        <fullName evidence="1">Uncharacterized protein</fullName>
    </submittedName>
</protein>
<evidence type="ECO:0000313" key="2">
    <source>
        <dbReference type="Proteomes" id="UP000265703"/>
    </source>
</evidence>
<evidence type="ECO:0000313" key="1">
    <source>
        <dbReference type="EMBL" id="RIA99519.1"/>
    </source>
</evidence>
<reference evidence="1 2" key="1">
    <citation type="submission" date="2018-06" db="EMBL/GenBank/DDBJ databases">
        <title>Comparative genomics reveals the genomic features of Rhizophagus irregularis, R. cerebriforme, R. diaphanum and Gigaspora rosea, and their symbiotic lifestyle signature.</title>
        <authorList>
            <person name="Morin E."/>
            <person name="San Clemente H."/>
            <person name="Chen E.C.H."/>
            <person name="De La Providencia I."/>
            <person name="Hainaut M."/>
            <person name="Kuo A."/>
            <person name="Kohler A."/>
            <person name="Murat C."/>
            <person name="Tang N."/>
            <person name="Roy S."/>
            <person name="Loubradou J."/>
            <person name="Henrissat B."/>
            <person name="Grigoriev I.V."/>
            <person name="Corradi N."/>
            <person name="Roux C."/>
            <person name="Martin F.M."/>
        </authorList>
    </citation>
    <scope>NUCLEOTIDE SEQUENCE [LARGE SCALE GENOMIC DNA]</scope>
    <source>
        <strain evidence="1 2">DAOM 227022</strain>
    </source>
</reference>
<keyword evidence="2" id="KW-1185">Reference proteome</keyword>
<sequence length="163" mass="19183">MTNYYNCNIIGWTHTIIESKRHAILNGTGTPPLEKPKFHHQKLKMEQIDQVNHFFMRKNVVNMNSYRSHSKLGLPIIYLQDHKQALWKKFSEEYPNEMHCTAFITRLQGSRFVYQDNLGGLCSECNECEYEVFVSINTIIAAHIRDESLKEELTQNHIYCEDT</sequence>
<dbReference type="AlphaFoldDB" id="A0A397TQ06"/>
<accession>A0A397TQ06</accession>
<dbReference type="EMBL" id="QKYT01000003">
    <property type="protein sequence ID" value="RIA99519.1"/>
    <property type="molecule type" value="Genomic_DNA"/>
</dbReference>
<dbReference type="STRING" id="658196.A0A397TQ06"/>
<name>A0A397TQ06_9GLOM</name>
<organism evidence="1 2">
    <name type="scientific">Glomus cerebriforme</name>
    <dbReference type="NCBI Taxonomy" id="658196"/>
    <lineage>
        <taxon>Eukaryota</taxon>
        <taxon>Fungi</taxon>
        <taxon>Fungi incertae sedis</taxon>
        <taxon>Mucoromycota</taxon>
        <taxon>Glomeromycotina</taxon>
        <taxon>Glomeromycetes</taxon>
        <taxon>Glomerales</taxon>
        <taxon>Glomeraceae</taxon>
        <taxon>Glomus</taxon>
    </lineage>
</organism>